<dbReference type="EMBL" id="SWLB01000012">
    <property type="protein sequence ID" value="KAF3331998.1"/>
    <property type="molecule type" value="Genomic_DNA"/>
</dbReference>
<sequence>MEELSLPDMIAAHRLMQLSGRQEEGEDLSNLPLKNIIKLVCNDMFEENRVNLSSKRKVEEIECKTPLINATKRKRYRSLDSIYKKTRPIGGVCKGGTTVPAVS</sequence>
<dbReference type="Proteomes" id="UP000623129">
    <property type="component" value="Unassembled WGS sequence"/>
</dbReference>
<keyword evidence="2" id="KW-1185">Reference proteome</keyword>
<accession>A0A833R202</accession>
<dbReference type="AlphaFoldDB" id="A0A833R202"/>
<gene>
    <name evidence="1" type="ORF">FCM35_KLT03404</name>
</gene>
<name>A0A833R202_9POAL</name>
<protein>
    <submittedName>
        <fullName evidence="1">Uncharacterized protein</fullName>
    </submittedName>
</protein>
<evidence type="ECO:0000313" key="2">
    <source>
        <dbReference type="Proteomes" id="UP000623129"/>
    </source>
</evidence>
<proteinExistence type="predicted"/>
<comment type="caution">
    <text evidence="1">The sequence shown here is derived from an EMBL/GenBank/DDBJ whole genome shotgun (WGS) entry which is preliminary data.</text>
</comment>
<reference evidence="1" key="1">
    <citation type="submission" date="2020-01" db="EMBL/GenBank/DDBJ databases">
        <title>Genome sequence of Kobresia littledalei, the first chromosome-level genome in the family Cyperaceae.</title>
        <authorList>
            <person name="Qu G."/>
        </authorList>
    </citation>
    <scope>NUCLEOTIDE SEQUENCE</scope>
    <source>
        <strain evidence="1">C.B.Clarke</strain>
        <tissue evidence="1">Leaf</tissue>
    </source>
</reference>
<evidence type="ECO:0000313" key="1">
    <source>
        <dbReference type="EMBL" id="KAF3331998.1"/>
    </source>
</evidence>
<dbReference type="OrthoDB" id="1739516at2759"/>
<organism evidence="1 2">
    <name type="scientific">Carex littledalei</name>
    <dbReference type="NCBI Taxonomy" id="544730"/>
    <lineage>
        <taxon>Eukaryota</taxon>
        <taxon>Viridiplantae</taxon>
        <taxon>Streptophyta</taxon>
        <taxon>Embryophyta</taxon>
        <taxon>Tracheophyta</taxon>
        <taxon>Spermatophyta</taxon>
        <taxon>Magnoliopsida</taxon>
        <taxon>Liliopsida</taxon>
        <taxon>Poales</taxon>
        <taxon>Cyperaceae</taxon>
        <taxon>Cyperoideae</taxon>
        <taxon>Cariceae</taxon>
        <taxon>Carex</taxon>
        <taxon>Carex subgen. Euthyceras</taxon>
    </lineage>
</organism>